<comment type="caution">
    <text evidence="1">The sequence shown here is derived from an EMBL/GenBank/DDBJ whole genome shotgun (WGS) entry which is preliminary data.</text>
</comment>
<gene>
    <name evidence="1" type="ORF">CWS33_30295</name>
</gene>
<sequence length="37" mass="4401">DDELEPPSPQRVPVLWQPREGQDYVVIPFRRPDEPRS</sequence>
<keyword evidence="1" id="KW-0645">Protease</keyword>
<dbReference type="AlphaFoldDB" id="A0AAP8HTU4"/>
<name>A0AAP8HTU4_ECOLX</name>
<reference evidence="1 2" key="1">
    <citation type="submission" date="2017-12" db="EMBL/GenBank/DDBJ databases">
        <title>Rapid rising of carbapenem-resistant Enterobacteriaceae(CRE) and emergence of colistin resistance genemcr-1 in CRE in the hospital of Henan, China.</title>
        <authorList>
            <person name="Sun Q."/>
            <person name="Zhang R."/>
            <person name="Li Y."/>
            <person name="Shen Y."/>
            <person name="Zhang Y."/>
            <person name="Yang J."/>
            <person name="Shu L."/>
            <person name="Zhou H."/>
            <person name="Wang Y."/>
            <person name="Wang B."/>
            <person name="Shen Z."/>
        </authorList>
    </citation>
    <scope>NUCLEOTIDE SEQUENCE [LARGE SCALE GENOMIC DNA]</scope>
    <source>
        <strain evidence="1 2">3512</strain>
    </source>
</reference>
<protein>
    <submittedName>
        <fullName evidence="1">Rhomboid family intramembrane serine protease</fullName>
    </submittedName>
</protein>
<dbReference type="EMBL" id="PITP01000637">
    <property type="protein sequence ID" value="PKD78435.1"/>
    <property type="molecule type" value="Genomic_DNA"/>
</dbReference>
<accession>A0AAP8HTU4</accession>
<dbReference type="GO" id="GO:0006508">
    <property type="term" value="P:proteolysis"/>
    <property type="evidence" value="ECO:0007669"/>
    <property type="project" value="UniProtKB-KW"/>
</dbReference>
<feature type="non-terminal residue" evidence="1">
    <location>
        <position position="1"/>
    </location>
</feature>
<evidence type="ECO:0000313" key="1">
    <source>
        <dbReference type="EMBL" id="PKD78435.1"/>
    </source>
</evidence>
<organism evidence="1 2">
    <name type="scientific">Escherichia coli</name>
    <dbReference type="NCBI Taxonomy" id="562"/>
    <lineage>
        <taxon>Bacteria</taxon>
        <taxon>Pseudomonadati</taxon>
        <taxon>Pseudomonadota</taxon>
        <taxon>Gammaproteobacteria</taxon>
        <taxon>Enterobacterales</taxon>
        <taxon>Enterobacteriaceae</taxon>
        <taxon>Escherichia</taxon>
    </lineage>
</organism>
<proteinExistence type="predicted"/>
<keyword evidence="1" id="KW-0378">Hydrolase</keyword>
<dbReference type="Proteomes" id="UP000233549">
    <property type="component" value="Unassembled WGS sequence"/>
</dbReference>
<dbReference type="GO" id="GO:0008233">
    <property type="term" value="F:peptidase activity"/>
    <property type="evidence" value="ECO:0007669"/>
    <property type="project" value="UniProtKB-KW"/>
</dbReference>
<evidence type="ECO:0000313" key="2">
    <source>
        <dbReference type="Proteomes" id="UP000233549"/>
    </source>
</evidence>